<protein>
    <submittedName>
        <fullName evidence="1">Uncharacterized protein</fullName>
    </submittedName>
</protein>
<sequence length="115" mass="12588">MVGKLRQTNLRQEVVDDVLARGRRYALALRAVFDVLRDRQPGKQRIGLEHHAPVGTGLGHRLAADLDHAGGAILKAGDEIEQARLAATGRADQRRDPLFGNIHRHISDGMNAAVM</sequence>
<dbReference type="AlphaFoldDB" id="A0A645DT85"/>
<dbReference type="EMBL" id="VSSQ01039421">
    <property type="protein sequence ID" value="MPM92489.1"/>
    <property type="molecule type" value="Genomic_DNA"/>
</dbReference>
<name>A0A645DT85_9ZZZZ</name>
<reference evidence="1" key="1">
    <citation type="submission" date="2019-08" db="EMBL/GenBank/DDBJ databases">
        <authorList>
            <person name="Kucharzyk K."/>
            <person name="Murdoch R.W."/>
            <person name="Higgins S."/>
            <person name="Loffler F."/>
        </authorList>
    </citation>
    <scope>NUCLEOTIDE SEQUENCE</scope>
</reference>
<accession>A0A645DT85</accession>
<proteinExistence type="predicted"/>
<dbReference type="AntiFam" id="ANF00095">
    <property type="entry name" value="Shadow ORF (opposite ABC transporters)"/>
</dbReference>
<comment type="caution">
    <text evidence="1">The sequence shown here is derived from an EMBL/GenBank/DDBJ whole genome shotgun (WGS) entry which is preliminary data.</text>
</comment>
<gene>
    <name evidence="1" type="ORF">SDC9_139624</name>
</gene>
<organism evidence="1">
    <name type="scientific">bioreactor metagenome</name>
    <dbReference type="NCBI Taxonomy" id="1076179"/>
    <lineage>
        <taxon>unclassified sequences</taxon>
        <taxon>metagenomes</taxon>
        <taxon>ecological metagenomes</taxon>
    </lineage>
</organism>
<evidence type="ECO:0000313" key="1">
    <source>
        <dbReference type="EMBL" id="MPM92489.1"/>
    </source>
</evidence>